<dbReference type="RefSeq" id="WP_350271331.1">
    <property type="nucleotide sequence ID" value="NZ_CP158281.1"/>
</dbReference>
<proteinExistence type="predicted"/>
<dbReference type="AlphaFoldDB" id="A0AAU7UQ94"/>
<protein>
    <submittedName>
        <fullName evidence="1">Uncharacterized protein</fullName>
    </submittedName>
</protein>
<organism evidence="1">
    <name type="scientific">Brevibacterium koreense</name>
    <dbReference type="NCBI Taxonomy" id="3140787"/>
    <lineage>
        <taxon>Bacteria</taxon>
        <taxon>Bacillati</taxon>
        <taxon>Actinomycetota</taxon>
        <taxon>Actinomycetes</taxon>
        <taxon>Micrococcales</taxon>
        <taxon>Brevibacteriaceae</taxon>
        <taxon>Brevibacterium</taxon>
    </lineage>
</organism>
<evidence type="ECO:0000313" key="1">
    <source>
        <dbReference type="EMBL" id="XBV90605.1"/>
    </source>
</evidence>
<sequence length="170" mass="18219">MMRGNSEPHTVHMFPDYAEIVLWLDGPVGYEHSGLSPELIRGLQEWEQSYCDSLDSDLEWRSPKAARAFTAVGIDMAGQVADELGDEFVVEFASYDDDAPTHTVRSLGPGSNKAASAAFAEIVARMEAIEECVARIVADRGLGAEWAAVAPLSGDVFTLGDQGGRAEGGD</sequence>
<dbReference type="KEGG" id="bkr:AAFP32_07810"/>
<reference evidence="1" key="1">
    <citation type="submission" date="2024-06" db="EMBL/GenBank/DDBJ databases">
        <title>Brevibacterium koreense sp. nov., isolated from jogae-jeotgal, a Korean fermented seafood.</title>
        <authorList>
            <person name="Whon T.W."/>
            <person name="Nam S."/>
            <person name="Kim Y."/>
        </authorList>
    </citation>
    <scope>NUCLEOTIDE SEQUENCE</scope>
    <source>
        <strain evidence="1">CBA3109</strain>
    </source>
</reference>
<dbReference type="EMBL" id="CP158281">
    <property type="protein sequence ID" value="XBV90605.1"/>
    <property type="molecule type" value="Genomic_DNA"/>
</dbReference>
<accession>A0AAU7UQ94</accession>
<name>A0AAU7UQ94_9MICO</name>
<gene>
    <name evidence="1" type="ORF">AAFP32_07810</name>
</gene>